<proteinExistence type="predicted"/>
<evidence type="ECO:0000313" key="1">
    <source>
        <dbReference type="EMBL" id="KAH9372625.1"/>
    </source>
</evidence>
<organism evidence="1 2">
    <name type="scientific">Haemaphysalis longicornis</name>
    <name type="common">Bush tick</name>
    <dbReference type="NCBI Taxonomy" id="44386"/>
    <lineage>
        <taxon>Eukaryota</taxon>
        <taxon>Metazoa</taxon>
        <taxon>Ecdysozoa</taxon>
        <taxon>Arthropoda</taxon>
        <taxon>Chelicerata</taxon>
        <taxon>Arachnida</taxon>
        <taxon>Acari</taxon>
        <taxon>Parasitiformes</taxon>
        <taxon>Ixodida</taxon>
        <taxon>Ixodoidea</taxon>
        <taxon>Ixodidae</taxon>
        <taxon>Haemaphysalinae</taxon>
        <taxon>Haemaphysalis</taxon>
    </lineage>
</organism>
<accession>A0A9J6GCS7</accession>
<keyword evidence="2" id="KW-1185">Reference proteome</keyword>
<reference evidence="1 2" key="1">
    <citation type="journal article" date="2020" name="Cell">
        <title>Large-Scale Comparative Analyses of Tick Genomes Elucidate Their Genetic Diversity and Vector Capacities.</title>
        <authorList>
            <consortium name="Tick Genome and Microbiome Consortium (TIGMIC)"/>
            <person name="Jia N."/>
            <person name="Wang J."/>
            <person name="Shi W."/>
            <person name="Du L."/>
            <person name="Sun Y."/>
            <person name="Zhan W."/>
            <person name="Jiang J.F."/>
            <person name="Wang Q."/>
            <person name="Zhang B."/>
            <person name="Ji P."/>
            <person name="Bell-Sakyi L."/>
            <person name="Cui X.M."/>
            <person name="Yuan T.T."/>
            <person name="Jiang B.G."/>
            <person name="Yang W.F."/>
            <person name="Lam T.T."/>
            <person name="Chang Q.C."/>
            <person name="Ding S.J."/>
            <person name="Wang X.J."/>
            <person name="Zhu J.G."/>
            <person name="Ruan X.D."/>
            <person name="Zhao L."/>
            <person name="Wei J.T."/>
            <person name="Ye R.Z."/>
            <person name="Que T.C."/>
            <person name="Du C.H."/>
            <person name="Zhou Y.H."/>
            <person name="Cheng J.X."/>
            <person name="Dai P.F."/>
            <person name="Guo W.B."/>
            <person name="Han X.H."/>
            <person name="Huang E.J."/>
            <person name="Li L.F."/>
            <person name="Wei W."/>
            <person name="Gao Y.C."/>
            <person name="Liu J.Z."/>
            <person name="Shao H.Z."/>
            <person name="Wang X."/>
            <person name="Wang C.C."/>
            <person name="Yang T.C."/>
            <person name="Huo Q.B."/>
            <person name="Li W."/>
            <person name="Chen H.Y."/>
            <person name="Chen S.E."/>
            <person name="Zhou L.G."/>
            <person name="Ni X.B."/>
            <person name="Tian J.H."/>
            <person name="Sheng Y."/>
            <person name="Liu T."/>
            <person name="Pan Y.S."/>
            <person name="Xia L.Y."/>
            <person name="Li J."/>
            <person name="Zhao F."/>
            <person name="Cao W.C."/>
        </authorList>
    </citation>
    <scope>NUCLEOTIDE SEQUENCE [LARGE SCALE GENOMIC DNA]</scope>
    <source>
        <strain evidence="1">HaeL-2018</strain>
    </source>
</reference>
<protein>
    <submittedName>
        <fullName evidence="1">Uncharacterized protein</fullName>
    </submittedName>
</protein>
<evidence type="ECO:0000313" key="2">
    <source>
        <dbReference type="Proteomes" id="UP000821853"/>
    </source>
</evidence>
<comment type="caution">
    <text evidence="1">The sequence shown here is derived from an EMBL/GenBank/DDBJ whole genome shotgun (WGS) entry which is preliminary data.</text>
</comment>
<dbReference type="VEuPathDB" id="VectorBase:HLOH_057736"/>
<sequence length="96" mass="10394">MSQQASVLTYADPGHVQPLQSYLDTRASEANDAASERELDAGRMCGTHKHSASARKPVLELEFDLGHRQSPACLAQHADTLLGIGELRATLKGTFF</sequence>
<dbReference type="AlphaFoldDB" id="A0A9J6GCS7"/>
<dbReference type="EMBL" id="JABSTR010000006">
    <property type="protein sequence ID" value="KAH9372625.1"/>
    <property type="molecule type" value="Genomic_DNA"/>
</dbReference>
<gene>
    <name evidence="1" type="ORF">HPB48_018470</name>
</gene>
<dbReference type="Proteomes" id="UP000821853">
    <property type="component" value="Chromosome 4"/>
</dbReference>
<name>A0A9J6GCS7_HAELO</name>